<feature type="domain" description="MIR" evidence="3">
    <location>
        <begin position="137"/>
        <end position="188"/>
    </location>
</feature>
<name>A0A367JKH4_RHIAZ</name>
<keyword evidence="5" id="KW-1185">Reference proteome</keyword>
<feature type="domain" description="MIR" evidence="3">
    <location>
        <begin position="74"/>
        <end position="129"/>
    </location>
</feature>
<gene>
    <name evidence="4" type="ORF">CU097_009349</name>
</gene>
<evidence type="ECO:0000256" key="2">
    <source>
        <dbReference type="ARBA" id="ARBA00022737"/>
    </source>
</evidence>
<dbReference type="Pfam" id="PF02815">
    <property type="entry name" value="MIR"/>
    <property type="match status" value="1"/>
</dbReference>
<dbReference type="InterPro" id="IPR036300">
    <property type="entry name" value="MIR_dom_sf"/>
</dbReference>
<dbReference type="AlphaFoldDB" id="A0A367JKH4"/>
<evidence type="ECO:0000256" key="1">
    <source>
        <dbReference type="ARBA" id="ARBA00022729"/>
    </source>
</evidence>
<feature type="domain" description="MIR" evidence="3">
    <location>
        <begin position="13"/>
        <end position="66"/>
    </location>
</feature>
<keyword evidence="1" id="KW-0732">Signal</keyword>
<sequence length="188" mass="21495">MSEDYEGGRPRDDGIIRYGDHISLKHILTGRFLTSKNETYNSGSYQQRVFTADYVSDESTWIVLPPVVTEEEPGYEVGWDDPVRLKHVPTRANLHSHEVPSPASGQQEVSCFGNDENTDDNDVWKVQQFDEDDEQYDDFWRVGQPFILRHEVTGKLLHSHDVALEEGGNEVTGYEGTDDNDKWVVSFD</sequence>
<dbReference type="OrthoDB" id="5588846at2759"/>
<dbReference type="Gene3D" id="2.80.10.50">
    <property type="match status" value="1"/>
</dbReference>
<keyword evidence="2" id="KW-0677">Repeat</keyword>
<evidence type="ECO:0000259" key="3">
    <source>
        <dbReference type="PROSITE" id="PS50919"/>
    </source>
</evidence>
<proteinExistence type="predicted"/>
<dbReference type="PANTHER" id="PTHR46809">
    <property type="entry name" value="STROMAL CELL-DERIVED FACTOR 2-LIKE PROTEIN"/>
    <property type="match status" value="1"/>
</dbReference>
<organism evidence="4 5">
    <name type="scientific">Rhizopus azygosporus</name>
    <name type="common">Rhizopus microsporus var. azygosporus</name>
    <dbReference type="NCBI Taxonomy" id="86630"/>
    <lineage>
        <taxon>Eukaryota</taxon>
        <taxon>Fungi</taxon>
        <taxon>Fungi incertae sedis</taxon>
        <taxon>Mucoromycota</taxon>
        <taxon>Mucoromycotina</taxon>
        <taxon>Mucoromycetes</taxon>
        <taxon>Mucorales</taxon>
        <taxon>Mucorineae</taxon>
        <taxon>Rhizopodaceae</taxon>
        <taxon>Rhizopus</taxon>
    </lineage>
</organism>
<dbReference type="InterPro" id="IPR016093">
    <property type="entry name" value="MIR_motif"/>
</dbReference>
<dbReference type="STRING" id="86630.A0A367JKH4"/>
<evidence type="ECO:0000313" key="4">
    <source>
        <dbReference type="EMBL" id="RCH90385.1"/>
    </source>
</evidence>
<evidence type="ECO:0000313" key="5">
    <source>
        <dbReference type="Proteomes" id="UP000252139"/>
    </source>
</evidence>
<reference evidence="4 5" key="1">
    <citation type="journal article" date="2018" name="G3 (Bethesda)">
        <title>Phylogenetic and Phylogenomic Definition of Rhizopus Species.</title>
        <authorList>
            <person name="Gryganskyi A.P."/>
            <person name="Golan J."/>
            <person name="Dolatabadi S."/>
            <person name="Mondo S."/>
            <person name="Robb S."/>
            <person name="Idnurm A."/>
            <person name="Muszewska A."/>
            <person name="Steczkiewicz K."/>
            <person name="Masonjones S."/>
            <person name="Liao H.L."/>
            <person name="Gajdeczka M.T."/>
            <person name="Anike F."/>
            <person name="Vuek A."/>
            <person name="Anishchenko I.M."/>
            <person name="Voigt K."/>
            <person name="de Hoog G.S."/>
            <person name="Smith M.E."/>
            <person name="Heitman J."/>
            <person name="Vilgalys R."/>
            <person name="Stajich J.E."/>
        </authorList>
    </citation>
    <scope>NUCLEOTIDE SEQUENCE [LARGE SCALE GENOMIC DNA]</scope>
    <source>
        <strain evidence="4 5">CBS 357.93</strain>
    </source>
</reference>
<dbReference type="Proteomes" id="UP000252139">
    <property type="component" value="Unassembled WGS sequence"/>
</dbReference>
<accession>A0A367JKH4</accession>
<dbReference type="PANTHER" id="PTHR46809:SF2">
    <property type="entry name" value="GH21273P"/>
    <property type="match status" value="1"/>
</dbReference>
<dbReference type="PROSITE" id="PS50919">
    <property type="entry name" value="MIR"/>
    <property type="match status" value="3"/>
</dbReference>
<dbReference type="SUPFAM" id="SSF82109">
    <property type="entry name" value="MIR domain"/>
    <property type="match status" value="1"/>
</dbReference>
<comment type="caution">
    <text evidence="4">The sequence shown here is derived from an EMBL/GenBank/DDBJ whole genome shotgun (WGS) entry which is preliminary data.</text>
</comment>
<dbReference type="EMBL" id="PJQL01001130">
    <property type="protein sequence ID" value="RCH90385.1"/>
    <property type="molecule type" value="Genomic_DNA"/>
</dbReference>
<protein>
    <recommendedName>
        <fullName evidence="3">MIR domain-containing protein</fullName>
    </recommendedName>
</protein>
<dbReference type="SMART" id="SM00472">
    <property type="entry name" value="MIR"/>
    <property type="match status" value="3"/>
</dbReference>